<gene>
    <name evidence="1" type="ORF">LWI28_003467</name>
</gene>
<dbReference type="EMBL" id="JAJSOW010000003">
    <property type="protein sequence ID" value="KAI9194143.1"/>
    <property type="molecule type" value="Genomic_DNA"/>
</dbReference>
<dbReference type="SUPFAM" id="SSF56219">
    <property type="entry name" value="DNase I-like"/>
    <property type="match status" value="1"/>
</dbReference>
<comment type="caution">
    <text evidence="1">The sequence shown here is derived from an EMBL/GenBank/DDBJ whole genome shotgun (WGS) entry which is preliminary data.</text>
</comment>
<proteinExistence type="predicted"/>
<dbReference type="AlphaFoldDB" id="A0AAD5P0Z0"/>
<reference evidence="1" key="1">
    <citation type="journal article" date="2022" name="Plant J.">
        <title>Strategies of tolerance reflected in two North American maple genomes.</title>
        <authorList>
            <person name="McEvoy S.L."/>
            <person name="Sezen U.U."/>
            <person name="Trouern-Trend A."/>
            <person name="McMahon S.M."/>
            <person name="Schaberg P.G."/>
            <person name="Yang J."/>
            <person name="Wegrzyn J.L."/>
            <person name="Swenson N.G."/>
        </authorList>
    </citation>
    <scope>NUCLEOTIDE SEQUENCE</scope>
    <source>
        <strain evidence="1">91603</strain>
    </source>
</reference>
<dbReference type="Gene3D" id="3.60.10.10">
    <property type="entry name" value="Endonuclease/exonuclease/phosphatase"/>
    <property type="match status" value="1"/>
</dbReference>
<reference evidence="1" key="2">
    <citation type="submission" date="2023-02" db="EMBL/GenBank/DDBJ databases">
        <authorList>
            <person name="Swenson N.G."/>
            <person name="Wegrzyn J.L."/>
            <person name="Mcevoy S.L."/>
        </authorList>
    </citation>
    <scope>NUCLEOTIDE SEQUENCE</scope>
    <source>
        <strain evidence="1">91603</strain>
        <tissue evidence="1">Leaf</tissue>
    </source>
</reference>
<protein>
    <submittedName>
        <fullName evidence="1">Uncharacterized protein</fullName>
    </submittedName>
</protein>
<dbReference type="Proteomes" id="UP001064489">
    <property type="component" value="Chromosome 1"/>
</dbReference>
<organism evidence="1 2">
    <name type="scientific">Acer negundo</name>
    <name type="common">Box elder</name>
    <dbReference type="NCBI Taxonomy" id="4023"/>
    <lineage>
        <taxon>Eukaryota</taxon>
        <taxon>Viridiplantae</taxon>
        <taxon>Streptophyta</taxon>
        <taxon>Embryophyta</taxon>
        <taxon>Tracheophyta</taxon>
        <taxon>Spermatophyta</taxon>
        <taxon>Magnoliopsida</taxon>
        <taxon>eudicotyledons</taxon>
        <taxon>Gunneridae</taxon>
        <taxon>Pentapetalae</taxon>
        <taxon>rosids</taxon>
        <taxon>malvids</taxon>
        <taxon>Sapindales</taxon>
        <taxon>Sapindaceae</taxon>
        <taxon>Hippocastanoideae</taxon>
        <taxon>Acereae</taxon>
        <taxon>Acer</taxon>
    </lineage>
</organism>
<keyword evidence="2" id="KW-1185">Reference proteome</keyword>
<accession>A0AAD5P0Z0</accession>
<name>A0AAD5P0Z0_ACENE</name>
<evidence type="ECO:0000313" key="2">
    <source>
        <dbReference type="Proteomes" id="UP001064489"/>
    </source>
</evidence>
<dbReference type="InterPro" id="IPR036691">
    <property type="entry name" value="Endo/exonu/phosph_ase_sf"/>
</dbReference>
<evidence type="ECO:0000313" key="1">
    <source>
        <dbReference type="EMBL" id="KAI9194143.1"/>
    </source>
</evidence>
<sequence length="285" mass="31760">MKALVWNARGLGSSRTVRALLKLWQGLDPDLVFVVELKSDNGSMERLRVKLGFVGKLVVEAAGRSEGLVLFWSKRISVDLGLVGNRKRQLKTPSGAWNSLLLKELFWDDEVSAIQSIPCSNVLRDDSLCWHFVKDGSYTVKSGYIVGCMRDDTHSSSRSNDTGFRWSLCKTGFKSTFHALWACSRWKSVGSAFGVLKGTKWDGSIGFKDFFLFCVNNLTQQELALMCIICWILWFLRNHYVHEGGLIELNSVVDWCKNYLVECKAAIGGSVVSNSGGSAGIVRTQ</sequence>